<protein>
    <recommendedName>
        <fullName evidence="8">Zona occludens toxin N-terminal domain-containing protein</fullName>
    </recommendedName>
</protein>
<accession>B1NI81</accession>
<dbReference type="Gene3D" id="3.40.50.300">
    <property type="entry name" value="P-loop containing nucleotide triphosphate hydrolases"/>
    <property type="match status" value="1"/>
</dbReference>
<evidence type="ECO:0000256" key="3">
    <source>
        <dbReference type="ARBA" id="ARBA00022870"/>
    </source>
</evidence>
<dbReference type="KEGG" id="vg:6159120"/>
<keyword evidence="2 7" id="KW-0812">Transmembrane</keyword>
<organism evidence="9 10">
    <name type="scientific">Stenotrophomonas phage PSH1</name>
    <dbReference type="NCBI Taxonomy" id="2011087"/>
    <lineage>
        <taxon>Viruses</taxon>
        <taxon>Monodnaviria</taxon>
        <taxon>Loebvirae</taxon>
        <taxon>Hofneiviricota</taxon>
        <taxon>Faserviricetes</taxon>
        <taxon>Tubulavirales</taxon>
        <taxon>Inoviridae</taxon>
        <taxon>Psecadovirus</taxon>
        <taxon>Psecadovirus PSH1</taxon>
    </lineage>
</organism>
<proteinExistence type="predicted"/>
<evidence type="ECO:0000256" key="7">
    <source>
        <dbReference type="SAM" id="Phobius"/>
    </source>
</evidence>
<keyword evidence="10" id="KW-1185">Reference proteome</keyword>
<sequence>MGGHLCAKGHACEAGVQLMALYLVTGQPGHGKTAYALDKAFKFQKEGRAIYAHGVKDLDYAKAGWAYLDDPTQWEALPDGSVVLLDECYTILPNRNPGAKVPPHIEAMARHRHRGFDFILIAQQGLQLDPFLRGLYEEHVHVRQTSIMRSKTKLKRWNQYQSNVQAVCADTVDWVRPKYVFDYYTSTTMVTTKRQMPMWLRYLILGVVVLGIILFGIRWYFASKIAEYGAERPAATQPVARAAATADSGAAAGAAAPRVYETTAQYATAHNPRIGTMPWTAPIYDQRAVTADPQLYCIASGEGLDGNGRHTEATCTCLTEQGTRYDLSQPECRTLARNGPAYNPYRTTQPPPPAPVPPMPATSGDRATAGIQGAVISRGDRANGSFPESPAFETSSYMTSPTIPTKL</sequence>
<feature type="compositionally biased region" description="Pro residues" evidence="6">
    <location>
        <begin position="349"/>
        <end position="360"/>
    </location>
</feature>
<dbReference type="RefSeq" id="YP_001718372.1">
    <property type="nucleotide sequence ID" value="NC_010429.1"/>
</dbReference>
<evidence type="ECO:0000259" key="8">
    <source>
        <dbReference type="Pfam" id="PF05707"/>
    </source>
</evidence>
<evidence type="ECO:0000313" key="9">
    <source>
        <dbReference type="EMBL" id="ABS31644.1"/>
    </source>
</evidence>
<dbReference type="Pfam" id="PF05707">
    <property type="entry name" value="Zot"/>
    <property type="match status" value="1"/>
</dbReference>
<dbReference type="GO" id="GO:0033644">
    <property type="term" value="C:host cell membrane"/>
    <property type="evidence" value="ECO:0007669"/>
    <property type="project" value="UniProtKB-SubCell"/>
</dbReference>
<dbReference type="GeneID" id="6159120"/>
<evidence type="ECO:0000256" key="2">
    <source>
        <dbReference type="ARBA" id="ARBA00022692"/>
    </source>
</evidence>
<feature type="transmembrane region" description="Helical" evidence="7">
    <location>
        <begin position="199"/>
        <end position="221"/>
    </location>
</feature>
<dbReference type="EMBL" id="EF489910">
    <property type="protein sequence ID" value="ABS31644.1"/>
    <property type="molecule type" value="Genomic_DNA"/>
</dbReference>
<dbReference type="InterPro" id="IPR027417">
    <property type="entry name" value="P-loop_NTPase"/>
</dbReference>
<keyword evidence="4 7" id="KW-1133">Transmembrane helix</keyword>
<dbReference type="InterPro" id="IPR008900">
    <property type="entry name" value="Zot_N"/>
</dbReference>
<feature type="compositionally biased region" description="Polar residues" evidence="6">
    <location>
        <begin position="392"/>
        <end position="407"/>
    </location>
</feature>
<comment type="subcellular location">
    <subcellularLocation>
        <location evidence="1">Host membrane</location>
        <topology evidence="1">Single-pass membrane protein</topology>
    </subcellularLocation>
</comment>
<feature type="region of interest" description="Disordered" evidence="6">
    <location>
        <begin position="379"/>
        <end position="407"/>
    </location>
</feature>
<evidence type="ECO:0000256" key="1">
    <source>
        <dbReference type="ARBA" id="ARBA00004379"/>
    </source>
</evidence>
<evidence type="ECO:0000256" key="5">
    <source>
        <dbReference type="ARBA" id="ARBA00023136"/>
    </source>
</evidence>
<reference evidence="9 10" key="1">
    <citation type="journal article" date="2012" name="Arch. Virol.">
        <title>Isolation and characterization of a novel filamentous phage from Stenotrophomonas maltophilia.</title>
        <authorList>
            <person name="Liu J."/>
            <person name="Liu Q."/>
            <person name="Shen P."/>
            <person name="Huang Y.P."/>
        </authorList>
    </citation>
    <scope>NUCLEOTIDE SEQUENCE [LARGE SCALE GENOMIC DNA]</scope>
</reference>
<feature type="region of interest" description="Disordered" evidence="6">
    <location>
        <begin position="338"/>
        <end position="366"/>
    </location>
</feature>
<evidence type="ECO:0000256" key="4">
    <source>
        <dbReference type="ARBA" id="ARBA00022989"/>
    </source>
</evidence>
<evidence type="ECO:0000313" key="10">
    <source>
        <dbReference type="Proteomes" id="UP000232903"/>
    </source>
</evidence>
<feature type="domain" description="Zona occludens toxin N-terminal" evidence="8">
    <location>
        <begin position="20"/>
        <end position="188"/>
    </location>
</feature>
<keyword evidence="3" id="KW-1043">Host membrane</keyword>
<keyword evidence="5 7" id="KW-0472">Membrane</keyword>
<evidence type="ECO:0000256" key="6">
    <source>
        <dbReference type="SAM" id="MobiDB-lite"/>
    </source>
</evidence>
<dbReference type="Proteomes" id="UP000232903">
    <property type="component" value="Segment"/>
</dbReference>
<dbReference type="OrthoDB" id="25217at10239"/>
<name>B1NI81_9VIRU</name>